<dbReference type="GO" id="GO:0006777">
    <property type="term" value="P:Mo-molybdopterin cofactor biosynthetic process"/>
    <property type="evidence" value="ECO:0007669"/>
    <property type="project" value="UniProtKB-UniRule"/>
</dbReference>
<evidence type="ECO:0000256" key="2">
    <source>
        <dbReference type="ARBA" id="ARBA00003487"/>
    </source>
</evidence>
<dbReference type="SUPFAM" id="SSF63867">
    <property type="entry name" value="MoeA C-terminal domain-like"/>
    <property type="match status" value="1"/>
</dbReference>
<evidence type="ECO:0000256" key="4">
    <source>
        <dbReference type="ARBA" id="ARBA00010763"/>
    </source>
</evidence>
<comment type="pathway">
    <text evidence="3 10">Cofactor biosynthesis; molybdopterin biosynthesis.</text>
</comment>
<keyword evidence="10" id="KW-0460">Magnesium</keyword>
<dbReference type="Pfam" id="PF03453">
    <property type="entry name" value="MoeA_N"/>
    <property type="match status" value="1"/>
</dbReference>
<dbReference type="RefSeq" id="WP_243834279.1">
    <property type="nucleotide sequence ID" value="NZ_QLME01000007.1"/>
</dbReference>
<evidence type="ECO:0000256" key="5">
    <source>
        <dbReference type="ARBA" id="ARBA00013269"/>
    </source>
</evidence>
<dbReference type="SMART" id="SM00852">
    <property type="entry name" value="MoCF_biosynth"/>
    <property type="match status" value="1"/>
</dbReference>
<keyword evidence="10" id="KW-0808">Transferase</keyword>
<dbReference type="Proteomes" id="UP000294697">
    <property type="component" value="Unassembled WGS sequence"/>
</dbReference>
<dbReference type="CDD" id="cd00887">
    <property type="entry name" value="MoeA"/>
    <property type="match status" value="1"/>
</dbReference>
<dbReference type="InterPro" id="IPR001453">
    <property type="entry name" value="MoaB/Mog_dom"/>
</dbReference>
<evidence type="ECO:0000256" key="6">
    <source>
        <dbReference type="ARBA" id="ARBA00021108"/>
    </source>
</evidence>
<dbReference type="PANTHER" id="PTHR10192">
    <property type="entry name" value="MOLYBDOPTERIN BIOSYNTHESIS PROTEIN"/>
    <property type="match status" value="1"/>
</dbReference>
<dbReference type="GO" id="GO:0005829">
    <property type="term" value="C:cytosol"/>
    <property type="evidence" value="ECO:0007669"/>
    <property type="project" value="TreeGrafter"/>
</dbReference>
<dbReference type="EC" id="2.10.1.1" evidence="5 10"/>
<comment type="catalytic activity">
    <reaction evidence="9">
        <text>adenylyl-molybdopterin + molybdate = Mo-molybdopterin + AMP + H(+)</text>
        <dbReference type="Rhea" id="RHEA:35047"/>
        <dbReference type="ChEBI" id="CHEBI:15378"/>
        <dbReference type="ChEBI" id="CHEBI:36264"/>
        <dbReference type="ChEBI" id="CHEBI:62727"/>
        <dbReference type="ChEBI" id="CHEBI:71302"/>
        <dbReference type="ChEBI" id="CHEBI:456215"/>
        <dbReference type="EC" id="2.10.1.1"/>
    </reaction>
</comment>
<keyword evidence="10" id="KW-0479">Metal-binding</keyword>
<feature type="domain" description="MoaB/Mog" evidence="11">
    <location>
        <begin position="202"/>
        <end position="340"/>
    </location>
</feature>
<evidence type="ECO:0000256" key="1">
    <source>
        <dbReference type="ARBA" id="ARBA00002901"/>
    </source>
</evidence>
<dbReference type="SUPFAM" id="SSF63882">
    <property type="entry name" value="MoeA N-terminal region -like"/>
    <property type="match status" value="1"/>
</dbReference>
<dbReference type="InterPro" id="IPR036688">
    <property type="entry name" value="MoeA_C_domain_IV_sf"/>
</dbReference>
<evidence type="ECO:0000256" key="9">
    <source>
        <dbReference type="ARBA" id="ARBA00047317"/>
    </source>
</evidence>
<comment type="function">
    <text evidence="2">May be involved in the biosynthesis of molybdopterin.</text>
</comment>
<evidence type="ECO:0000259" key="11">
    <source>
        <dbReference type="SMART" id="SM00852"/>
    </source>
</evidence>
<evidence type="ECO:0000256" key="8">
    <source>
        <dbReference type="ARBA" id="ARBA00023150"/>
    </source>
</evidence>
<evidence type="ECO:0000256" key="7">
    <source>
        <dbReference type="ARBA" id="ARBA00022505"/>
    </source>
</evidence>
<dbReference type="InterPro" id="IPR008284">
    <property type="entry name" value="MoCF_biosynth_CS"/>
</dbReference>
<dbReference type="Pfam" id="PF00994">
    <property type="entry name" value="MoCF_biosynth"/>
    <property type="match status" value="1"/>
</dbReference>
<gene>
    <name evidence="12" type="ORF">C8C77_10697</name>
</gene>
<dbReference type="UniPathway" id="UPA00344"/>
<name>A0A4R7Z772_9FIRM</name>
<dbReference type="PROSITE" id="PS01079">
    <property type="entry name" value="MOCF_BIOSYNTHESIS_2"/>
    <property type="match status" value="1"/>
</dbReference>
<comment type="function">
    <text evidence="1 10">Catalyzes the insertion of molybdate into adenylated molybdopterin with the concomitant release of AMP.</text>
</comment>
<comment type="caution">
    <text evidence="12">The sequence shown here is derived from an EMBL/GenBank/DDBJ whole genome shotgun (WGS) entry which is preliminary data.</text>
</comment>
<dbReference type="Gene3D" id="2.40.340.10">
    <property type="entry name" value="MoeA, C-terminal, domain IV"/>
    <property type="match status" value="1"/>
</dbReference>
<evidence type="ECO:0000313" key="13">
    <source>
        <dbReference type="Proteomes" id="UP000294697"/>
    </source>
</evidence>
<dbReference type="GO" id="GO:0061599">
    <property type="term" value="F:molybdopterin molybdotransferase activity"/>
    <property type="evidence" value="ECO:0007669"/>
    <property type="project" value="UniProtKB-UniRule"/>
</dbReference>
<dbReference type="Gene3D" id="2.170.190.11">
    <property type="entry name" value="Molybdopterin biosynthesis moea protein, domain 3"/>
    <property type="match status" value="1"/>
</dbReference>
<evidence type="ECO:0000256" key="3">
    <source>
        <dbReference type="ARBA" id="ARBA00005046"/>
    </source>
</evidence>
<dbReference type="InterPro" id="IPR036425">
    <property type="entry name" value="MoaB/Mog-like_dom_sf"/>
</dbReference>
<dbReference type="AlphaFoldDB" id="A0A4R7Z772"/>
<reference evidence="12 13" key="1">
    <citation type="submission" date="2019-03" db="EMBL/GenBank/DDBJ databases">
        <title>Subsurface microbial communities from deep shales in Ohio and West Virginia, USA.</title>
        <authorList>
            <person name="Wrighton K."/>
        </authorList>
    </citation>
    <scope>NUCLEOTIDE SEQUENCE [LARGE SCALE GENOMIC DNA]</scope>
    <source>
        <strain evidence="12 13">MSL9.2</strain>
    </source>
</reference>
<dbReference type="Gene3D" id="3.40.980.10">
    <property type="entry name" value="MoaB/Mog-like domain"/>
    <property type="match status" value="1"/>
</dbReference>
<dbReference type="GO" id="GO:0046872">
    <property type="term" value="F:metal ion binding"/>
    <property type="evidence" value="ECO:0007669"/>
    <property type="project" value="UniProtKB-UniRule"/>
</dbReference>
<dbReference type="PANTHER" id="PTHR10192:SF5">
    <property type="entry name" value="GEPHYRIN"/>
    <property type="match status" value="1"/>
</dbReference>
<accession>A0A4R7Z772</accession>
<dbReference type="InterPro" id="IPR005111">
    <property type="entry name" value="MoeA_C_domain_IV"/>
</dbReference>
<comment type="cofactor">
    <cofactor evidence="10">
        <name>Mg(2+)</name>
        <dbReference type="ChEBI" id="CHEBI:18420"/>
    </cofactor>
</comment>
<sequence>MNIFILVGRDEEYNMREFLELNPPEKFWQEIKFFLDDKILTTEKLNLDNALGRILAEDLYSPVDLPPFSRSTVDGYAVKASDTAGASASMPTYFEIIGSVEMGESTELELKSGQAAAIPTGGMLPAGADSVLMIEDTEKIEDNTIESFKSLAAGENLVQKAEDIAAGELLFKKGHKIMARDIGALAGLGITEFKGAVRAKVSVISTGDELIPAGAEAKPGEIRDINSYSITSYLNKIGAQAKKVGIIEDKFESLKAAVKNELDQDLILISGGSSVGIKDMTIDLLNSLGEPGVLLHGLAIKPGKPTILAIIEGTIVMGLPGHPASAWTVNNVLVAEIVRVLNGEKKAAAIGTSNNKYLIKAELTRSLISDKGREEYIPVKICKKNDKLMAEPLLGKSSLITNLAYGDAVLRIPRNQEGKEKGEIVELTLIE</sequence>
<evidence type="ECO:0000313" key="12">
    <source>
        <dbReference type="EMBL" id="TDW06252.1"/>
    </source>
</evidence>
<keyword evidence="7 10" id="KW-0500">Molybdenum</keyword>
<dbReference type="InterPro" id="IPR036135">
    <property type="entry name" value="MoeA_linker/N_sf"/>
</dbReference>
<organism evidence="12 13">
    <name type="scientific">Halanaerobium saccharolyticum</name>
    <dbReference type="NCBI Taxonomy" id="43595"/>
    <lineage>
        <taxon>Bacteria</taxon>
        <taxon>Bacillati</taxon>
        <taxon>Bacillota</taxon>
        <taxon>Clostridia</taxon>
        <taxon>Halanaerobiales</taxon>
        <taxon>Halanaerobiaceae</taxon>
        <taxon>Halanaerobium</taxon>
    </lineage>
</organism>
<dbReference type="Pfam" id="PF03454">
    <property type="entry name" value="MoeA_C"/>
    <property type="match status" value="1"/>
</dbReference>
<dbReference type="EMBL" id="SODA01000006">
    <property type="protein sequence ID" value="TDW06252.1"/>
    <property type="molecule type" value="Genomic_DNA"/>
</dbReference>
<keyword evidence="8 10" id="KW-0501">Molybdenum cofactor biosynthesis</keyword>
<dbReference type="NCBIfam" id="NF045515">
    <property type="entry name" value="Glp_gephyrin"/>
    <property type="match status" value="1"/>
</dbReference>
<dbReference type="NCBIfam" id="TIGR00177">
    <property type="entry name" value="molyb_syn"/>
    <property type="match status" value="1"/>
</dbReference>
<proteinExistence type="inferred from homology"/>
<protein>
    <recommendedName>
        <fullName evidence="6 10">Molybdopterin molybdenumtransferase</fullName>
        <ecNumber evidence="5 10">2.10.1.1</ecNumber>
    </recommendedName>
</protein>
<evidence type="ECO:0000256" key="10">
    <source>
        <dbReference type="RuleBase" id="RU365090"/>
    </source>
</evidence>
<dbReference type="InterPro" id="IPR005110">
    <property type="entry name" value="MoeA_linker/N"/>
</dbReference>
<dbReference type="Gene3D" id="3.90.105.10">
    <property type="entry name" value="Molybdopterin biosynthesis moea protein, domain 2"/>
    <property type="match status" value="1"/>
</dbReference>
<comment type="similarity">
    <text evidence="4 10">Belongs to the MoeA family.</text>
</comment>
<dbReference type="SUPFAM" id="SSF53218">
    <property type="entry name" value="Molybdenum cofactor biosynthesis proteins"/>
    <property type="match status" value="1"/>
</dbReference>
<dbReference type="InterPro" id="IPR038987">
    <property type="entry name" value="MoeA-like"/>
</dbReference>